<organism evidence="4">
    <name type="scientific">Schistosoma curassoni</name>
    <dbReference type="NCBI Taxonomy" id="6186"/>
    <lineage>
        <taxon>Eukaryota</taxon>
        <taxon>Metazoa</taxon>
        <taxon>Spiralia</taxon>
        <taxon>Lophotrochozoa</taxon>
        <taxon>Platyhelminthes</taxon>
        <taxon>Trematoda</taxon>
        <taxon>Digenea</taxon>
        <taxon>Strigeidida</taxon>
        <taxon>Schistosomatoidea</taxon>
        <taxon>Schistosomatidae</taxon>
        <taxon>Schistosoma</taxon>
    </lineage>
</organism>
<sequence>METCPTSRPSSNTNVSSNKSFILSKLPVVNPSNSTPVYKNPRLVNVDNRIRLLTPLNNRSVNIINSSINNNVKSIDNTLSPVQDASKTLTAILTNASSIVTPQTGYEPPLLMSHPISGHLVSVTSYSTLPVSSFQLMAHTVNNPINQGQIIQSSALTSQNSSLKILNTGKICFIFNCCFFLTTTSYVILFLDLIEMVLCWLLLVTLVFFGRGVVVITKIPIIHRYRFITI</sequence>
<keyword evidence="1" id="KW-0812">Transmembrane</keyword>
<dbReference type="WBParaSite" id="SCUD_0002335701-mRNA-1">
    <property type="protein sequence ID" value="SCUD_0002335701-mRNA-1"/>
    <property type="gene ID" value="SCUD_0002335701"/>
</dbReference>
<feature type="transmembrane region" description="Helical" evidence="1">
    <location>
        <begin position="171"/>
        <end position="191"/>
    </location>
</feature>
<gene>
    <name evidence="2" type="ORF">SCUD_LOCUS23354</name>
</gene>
<dbReference type="STRING" id="6186.A0A183L7N4"/>
<evidence type="ECO:0000313" key="2">
    <source>
        <dbReference type="EMBL" id="VDP82589.1"/>
    </source>
</evidence>
<proteinExistence type="predicted"/>
<keyword evidence="3" id="KW-1185">Reference proteome</keyword>
<reference evidence="4" key="1">
    <citation type="submission" date="2016-06" db="UniProtKB">
        <authorList>
            <consortium name="WormBaseParasite"/>
        </authorList>
    </citation>
    <scope>IDENTIFICATION</scope>
</reference>
<evidence type="ECO:0000313" key="4">
    <source>
        <dbReference type="WBParaSite" id="SCUD_0002335701-mRNA-1"/>
    </source>
</evidence>
<dbReference type="Proteomes" id="UP000279833">
    <property type="component" value="Unassembled WGS sequence"/>
</dbReference>
<keyword evidence="1" id="KW-0472">Membrane</keyword>
<dbReference type="AlphaFoldDB" id="A0A183L7N4"/>
<dbReference type="EMBL" id="UZAK01054018">
    <property type="protein sequence ID" value="VDP82589.1"/>
    <property type="molecule type" value="Genomic_DNA"/>
</dbReference>
<evidence type="ECO:0000256" key="1">
    <source>
        <dbReference type="SAM" id="Phobius"/>
    </source>
</evidence>
<keyword evidence="1" id="KW-1133">Transmembrane helix</keyword>
<reference evidence="2 3" key="2">
    <citation type="submission" date="2018-11" db="EMBL/GenBank/DDBJ databases">
        <authorList>
            <consortium name="Pathogen Informatics"/>
        </authorList>
    </citation>
    <scope>NUCLEOTIDE SEQUENCE [LARGE SCALE GENOMIC DNA]</scope>
    <source>
        <strain evidence="2">Dakar</strain>
        <strain evidence="3">Dakar, Senegal</strain>
    </source>
</reference>
<protein>
    <submittedName>
        <fullName evidence="4">Homeobox domain-containing protein</fullName>
    </submittedName>
</protein>
<evidence type="ECO:0000313" key="3">
    <source>
        <dbReference type="Proteomes" id="UP000279833"/>
    </source>
</evidence>
<name>A0A183L7N4_9TREM</name>
<feature type="transmembrane region" description="Helical" evidence="1">
    <location>
        <begin position="197"/>
        <end position="216"/>
    </location>
</feature>
<accession>A0A183L7N4</accession>